<feature type="active site" description="Acyl-thioester intermediate" evidence="2">
    <location>
        <position position="183"/>
    </location>
</feature>
<organism evidence="5 6">
    <name type="scientific">Rossellomorea vietnamensis</name>
    <dbReference type="NCBI Taxonomy" id="218284"/>
    <lineage>
        <taxon>Bacteria</taxon>
        <taxon>Bacillati</taxon>
        <taxon>Bacillota</taxon>
        <taxon>Bacilli</taxon>
        <taxon>Bacillales</taxon>
        <taxon>Bacillaceae</taxon>
        <taxon>Rossellomorea</taxon>
    </lineage>
</organism>
<evidence type="ECO:0000313" key="5">
    <source>
        <dbReference type="EMBL" id="TYS01102.1"/>
    </source>
</evidence>
<evidence type="ECO:0000256" key="1">
    <source>
        <dbReference type="ARBA" id="ARBA00022801"/>
    </source>
</evidence>
<name>A0A5D4MHI1_9BACI</name>
<evidence type="ECO:0000256" key="4">
    <source>
        <dbReference type="SAM" id="SignalP"/>
    </source>
</evidence>
<evidence type="ECO:0000256" key="3">
    <source>
        <dbReference type="SAM" id="MobiDB-lite"/>
    </source>
</evidence>
<feature type="chain" id="PRO_5039016377" evidence="4">
    <location>
        <begin position="18"/>
        <end position="208"/>
    </location>
</feature>
<feature type="compositionally biased region" description="Polar residues" evidence="3">
    <location>
        <begin position="24"/>
        <end position="43"/>
    </location>
</feature>
<proteinExistence type="predicted"/>
<protein>
    <submittedName>
        <fullName evidence="5">Class F sortase</fullName>
    </submittedName>
</protein>
<comment type="caution">
    <text evidence="5">The sequence shown here is derived from an EMBL/GenBank/DDBJ whole genome shotgun (WGS) entry which is preliminary data.</text>
</comment>
<dbReference type="Gene3D" id="2.40.260.10">
    <property type="entry name" value="Sortase"/>
    <property type="match status" value="1"/>
</dbReference>
<feature type="region of interest" description="Disordered" evidence="3">
    <location>
        <begin position="18"/>
        <end position="58"/>
    </location>
</feature>
<sequence length="208" mass="23044">MKKFILMLMALLAGCSAEEPQPVNPTETASYRENQKAPTTLVSNEKPASVSTEPTLETTGIKPASLSIPKLEIDAPIKEFGLDSEGSMEVPENGVDVAWFEPGIQPGQKGNAVLAGHVDDEKQPAVFFRLKELVPGDKIFLQDETGKTLTFMVREKEAYQKDDAPLRKVFGPGEKRMLNLITCTGYFDRDIHNYVERLVIFTELVEVS</sequence>
<reference evidence="5 6" key="1">
    <citation type="submission" date="2019-08" db="EMBL/GenBank/DDBJ databases">
        <title>Bacillus genomes from the desert of Cuatro Cienegas, Coahuila.</title>
        <authorList>
            <person name="Olmedo-Alvarez G."/>
        </authorList>
    </citation>
    <scope>NUCLEOTIDE SEQUENCE [LARGE SCALE GENOMIC DNA]</scope>
    <source>
        <strain evidence="5 6">CH128b_4D</strain>
    </source>
</reference>
<evidence type="ECO:0000256" key="2">
    <source>
        <dbReference type="PIRSR" id="PIRSR605754-1"/>
    </source>
</evidence>
<accession>A0A5D4MHI1</accession>
<keyword evidence="4" id="KW-0732">Signal</keyword>
<feature type="compositionally biased region" description="Polar residues" evidence="3">
    <location>
        <begin position="49"/>
        <end position="58"/>
    </location>
</feature>
<dbReference type="RefSeq" id="WP_148952493.1">
    <property type="nucleotide sequence ID" value="NZ_VTEG01000001.1"/>
</dbReference>
<dbReference type="SUPFAM" id="SSF63817">
    <property type="entry name" value="Sortase"/>
    <property type="match status" value="1"/>
</dbReference>
<dbReference type="InterPro" id="IPR023365">
    <property type="entry name" value="Sortase_dom-sf"/>
</dbReference>
<dbReference type="Proteomes" id="UP000325182">
    <property type="component" value="Unassembled WGS sequence"/>
</dbReference>
<keyword evidence="1" id="KW-0378">Hydrolase</keyword>
<dbReference type="EMBL" id="VTEG01000001">
    <property type="protein sequence ID" value="TYS01102.1"/>
    <property type="molecule type" value="Genomic_DNA"/>
</dbReference>
<dbReference type="InterPro" id="IPR042001">
    <property type="entry name" value="Sortase_F"/>
</dbReference>
<dbReference type="Pfam" id="PF04203">
    <property type="entry name" value="Sortase"/>
    <property type="match status" value="1"/>
</dbReference>
<dbReference type="InterPro" id="IPR005754">
    <property type="entry name" value="Sortase"/>
</dbReference>
<dbReference type="PROSITE" id="PS51257">
    <property type="entry name" value="PROKAR_LIPOPROTEIN"/>
    <property type="match status" value="1"/>
</dbReference>
<evidence type="ECO:0000313" key="6">
    <source>
        <dbReference type="Proteomes" id="UP000325182"/>
    </source>
</evidence>
<gene>
    <name evidence="5" type="ORF">FZC84_00055</name>
</gene>
<dbReference type="CDD" id="cd05829">
    <property type="entry name" value="Sortase_F"/>
    <property type="match status" value="1"/>
</dbReference>
<dbReference type="AlphaFoldDB" id="A0A5D4MHI1"/>
<dbReference type="GO" id="GO:0016787">
    <property type="term" value="F:hydrolase activity"/>
    <property type="evidence" value="ECO:0007669"/>
    <property type="project" value="UniProtKB-KW"/>
</dbReference>
<feature type="active site" description="Proton donor/acceptor" evidence="2">
    <location>
        <position position="117"/>
    </location>
</feature>
<feature type="signal peptide" evidence="4">
    <location>
        <begin position="1"/>
        <end position="17"/>
    </location>
</feature>